<feature type="region of interest" description="Disordered" evidence="1">
    <location>
        <begin position="1"/>
        <end position="45"/>
    </location>
</feature>
<dbReference type="InterPro" id="IPR039963">
    <property type="entry name" value="Unchar_22kDa"/>
</dbReference>
<proteinExistence type="predicted"/>
<gene>
    <name evidence="2" type="ORF">EGYM00163_LOCUS51148</name>
</gene>
<organism evidence="2">
    <name type="scientific">Eutreptiella gymnastica</name>
    <dbReference type="NCBI Taxonomy" id="73025"/>
    <lineage>
        <taxon>Eukaryota</taxon>
        <taxon>Discoba</taxon>
        <taxon>Euglenozoa</taxon>
        <taxon>Euglenida</taxon>
        <taxon>Spirocuta</taxon>
        <taxon>Euglenophyceae</taxon>
        <taxon>Eutreptiales</taxon>
        <taxon>Eutreptiaceae</taxon>
        <taxon>Eutreptiella</taxon>
    </lineage>
</organism>
<dbReference type="EMBL" id="HBJA01149014">
    <property type="protein sequence ID" value="CAE0839991.1"/>
    <property type="molecule type" value="Transcribed_RNA"/>
</dbReference>
<dbReference type="PANTHER" id="PTHR38828">
    <property type="match status" value="1"/>
</dbReference>
<evidence type="ECO:0000313" key="2">
    <source>
        <dbReference type="EMBL" id="CAE0839991.1"/>
    </source>
</evidence>
<feature type="compositionally biased region" description="Basic and acidic residues" evidence="1">
    <location>
        <begin position="16"/>
        <end position="26"/>
    </location>
</feature>
<reference evidence="2" key="1">
    <citation type="submission" date="2021-01" db="EMBL/GenBank/DDBJ databases">
        <authorList>
            <person name="Corre E."/>
            <person name="Pelletier E."/>
            <person name="Niang G."/>
            <person name="Scheremetjew M."/>
            <person name="Finn R."/>
            <person name="Kale V."/>
            <person name="Holt S."/>
            <person name="Cochrane G."/>
            <person name="Meng A."/>
            <person name="Brown T."/>
            <person name="Cohen L."/>
        </authorList>
    </citation>
    <scope>NUCLEOTIDE SEQUENCE</scope>
    <source>
        <strain evidence="2">CCMP1594</strain>
    </source>
</reference>
<dbReference type="PANTHER" id="PTHR38828:SF4">
    <property type="match status" value="1"/>
</dbReference>
<protein>
    <submittedName>
        <fullName evidence="2">Uncharacterized protein</fullName>
    </submittedName>
</protein>
<accession>A0A7S4LN34</accession>
<name>A0A7S4LN34_9EUGL</name>
<feature type="compositionally biased region" description="Low complexity" evidence="1">
    <location>
        <begin position="1"/>
        <end position="11"/>
    </location>
</feature>
<evidence type="ECO:0000256" key="1">
    <source>
        <dbReference type="SAM" id="MobiDB-lite"/>
    </source>
</evidence>
<dbReference type="AlphaFoldDB" id="A0A7S4LN34"/>
<sequence length="200" mass="23148">MASPTSTTASSKAKRLTREQQEEQTRKLYSMSMDKQRAREESREKALNAECGFPAPRKLKPEAQEALMAHLYTQCMTQVEKQKEKRELELQKANEITVKQMSEAELMDSIDRMYYQEKSRRDTKAEHLAKKYAPPKKNKKLDADTVASINERLFESTKGRFEKRRGELWEKHIAPMEPSFPKLTADQMTAVSERLSAKSS</sequence>
<feature type="compositionally biased region" description="Basic and acidic residues" evidence="1">
    <location>
        <begin position="34"/>
        <end position="45"/>
    </location>
</feature>